<feature type="compositionally biased region" description="Low complexity" evidence="7">
    <location>
        <begin position="568"/>
        <end position="578"/>
    </location>
</feature>
<comment type="similarity">
    <text evidence="6">Belongs to the DEAD box helicase family.</text>
</comment>
<dbReference type="CDD" id="cd18787">
    <property type="entry name" value="SF2_C_DEAD"/>
    <property type="match status" value="1"/>
</dbReference>
<dbReference type="Proteomes" id="UP001146793">
    <property type="component" value="Unassembled WGS sequence"/>
</dbReference>
<proteinExistence type="inferred from homology"/>
<feature type="compositionally biased region" description="Basic and acidic residues" evidence="7">
    <location>
        <begin position="61"/>
        <end position="148"/>
    </location>
</feature>
<feature type="region of interest" description="Disordered" evidence="7">
    <location>
        <begin position="1"/>
        <end position="148"/>
    </location>
</feature>
<feature type="compositionally biased region" description="Basic residues" evidence="7">
    <location>
        <begin position="1"/>
        <end position="12"/>
    </location>
</feature>
<evidence type="ECO:0000259" key="9">
    <source>
        <dbReference type="PROSITE" id="PS51194"/>
    </source>
</evidence>
<feature type="compositionally biased region" description="Basic residues" evidence="7">
    <location>
        <begin position="584"/>
        <end position="594"/>
    </location>
</feature>
<dbReference type="Pfam" id="PF00271">
    <property type="entry name" value="Helicase_C"/>
    <property type="match status" value="1"/>
</dbReference>
<dbReference type="AlphaFoldDB" id="A0AAV7YT57"/>
<protein>
    <submittedName>
        <fullName evidence="11">Uncharacterized protein</fullName>
    </submittedName>
</protein>
<evidence type="ECO:0000259" key="8">
    <source>
        <dbReference type="PROSITE" id="PS51192"/>
    </source>
</evidence>
<keyword evidence="2 6" id="KW-0378">Hydrolase</keyword>
<dbReference type="GO" id="GO:0003724">
    <property type="term" value="F:RNA helicase activity"/>
    <property type="evidence" value="ECO:0007669"/>
    <property type="project" value="InterPro"/>
</dbReference>
<keyword evidence="3 6" id="KW-0347">Helicase</keyword>
<feature type="compositionally biased region" description="Polar residues" evidence="7">
    <location>
        <begin position="41"/>
        <end position="57"/>
    </location>
</feature>
<dbReference type="SUPFAM" id="SSF52540">
    <property type="entry name" value="P-loop containing nucleoside triphosphate hydrolases"/>
    <property type="match status" value="2"/>
</dbReference>
<dbReference type="InterPro" id="IPR011545">
    <property type="entry name" value="DEAD/DEAH_box_helicase_dom"/>
</dbReference>
<dbReference type="GO" id="GO:0005829">
    <property type="term" value="C:cytosol"/>
    <property type="evidence" value="ECO:0007669"/>
    <property type="project" value="TreeGrafter"/>
</dbReference>
<dbReference type="PANTHER" id="PTHR47959">
    <property type="entry name" value="ATP-DEPENDENT RNA HELICASE RHLE-RELATED"/>
    <property type="match status" value="1"/>
</dbReference>
<evidence type="ECO:0000256" key="7">
    <source>
        <dbReference type="SAM" id="MobiDB-lite"/>
    </source>
</evidence>
<dbReference type="PROSITE" id="PS00039">
    <property type="entry name" value="DEAD_ATP_HELICASE"/>
    <property type="match status" value="1"/>
</dbReference>
<dbReference type="InterPro" id="IPR000629">
    <property type="entry name" value="RNA-helicase_DEAD-box_CS"/>
</dbReference>
<dbReference type="PANTHER" id="PTHR47959:SF24">
    <property type="entry name" value="ATP-DEPENDENT RNA HELICASE"/>
    <property type="match status" value="1"/>
</dbReference>
<dbReference type="Pfam" id="PF00270">
    <property type="entry name" value="DEAD"/>
    <property type="match status" value="1"/>
</dbReference>
<dbReference type="InterPro" id="IPR001650">
    <property type="entry name" value="Helicase_C-like"/>
</dbReference>
<dbReference type="PROSITE" id="PS51195">
    <property type="entry name" value="Q_MOTIF"/>
    <property type="match status" value="1"/>
</dbReference>
<feature type="domain" description="Helicase ATP-binding" evidence="8">
    <location>
        <begin position="188"/>
        <end position="359"/>
    </location>
</feature>
<dbReference type="InterPro" id="IPR050079">
    <property type="entry name" value="DEAD_box_RNA_helicase"/>
</dbReference>
<evidence type="ECO:0000313" key="11">
    <source>
        <dbReference type="EMBL" id="KAJ3432019.1"/>
    </source>
</evidence>
<feature type="region of interest" description="Disordered" evidence="7">
    <location>
        <begin position="545"/>
        <end position="594"/>
    </location>
</feature>
<dbReference type="Gene3D" id="3.40.50.300">
    <property type="entry name" value="P-loop containing nucleotide triphosphate hydrolases"/>
    <property type="match status" value="2"/>
</dbReference>
<feature type="compositionally biased region" description="Basic residues" evidence="7">
    <location>
        <begin position="553"/>
        <end position="563"/>
    </location>
</feature>
<dbReference type="InterPro" id="IPR027417">
    <property type="entry name" value="P-loop_NTPase"/>
</dbReference>
<dbReference type="EMBL" id="JANTQA010000047">
    <property type="protein sequence ID" value="KAJ3432019.1"/>
    <property type="molecule type" value="Genomic_DNA"/>
</dbReference>
<dbReference type="GO" id="GO:0005524">
    <property type="term" value="F:ATP binding"/>
    <property type="evidence" value="ECO:0007669"/>
    <property type="project" value="UniProtKB-KW"/>
</dbReference>
<dbReference type="InterPro" id="IPR014014">
    <property type="entry name" value="RNA_helicase_DEAD_Q_motif"/>
</dbReference>
<dbReference type="InterPro" id="IPR014001">
    <property type="entry name" value="Helicase_ATP-bd"/>
</dbReference>
<sequence length="594" mass="68221">MRQGSNKKKQNQKQKQNQKEKQNKKRKRKNNKKQKRKSLTKQENVSTTSKELTNKQSPLKKKSDNKIKNETKKEKETKQETKKKTQKEKETEKEIEKEIEIEIEKETEQEKEKETKKKTEKKTEKETEKEQEKEQEKETENEKTEKTEKTVKTVKKKTFASLGLIPELVQAVEKVNWVTPTAIQSEAIPWALKGRDIIGLAQTGSGKTGAFILPILQSLLKKPSKFFACCVSPTRELAEQISKDFRSIGSSFEVKVTCLYGGVSLVKQAISLAKSPHIIVATPGRLVDHLTNTGGFNLKALKYLVLDEADKLLTMDFGDEIDFILKNVSRKRTTYLYSATMTNSVAKLQRTSLTKPIRVKIANKWSTVDTLVQQYIFIPEMYKNCYLVYFLNEHLRETSIVFTTTCRDAQLIAILLRTLGIECVPLHGKMQQSRRLAALNRFVSKKSKVLIATDVAARGLDINDVDIVINYDLPSSPRTYIHRVGRTARAGKSGLAINFVTQYDTEYLHAIEKTTGITQTQYPIEEKIVLTIFQRVSKAEKISREQLKESEIKRKKRIARKQKNWKESSSNSQSLYSRSNDRGGRKRKKSSRKY</sequence>
<evidence type="ECO:0000256" key="3">
    <source>
        <dbReference type="ARBA" id="ARBA00022806"/>
    </source>
</evidence>
<evidence type="ECO:0000256" key="6">
    <source>
        <dbReference type="RuleBase" id="RU000492"/>
    </source>
</evidence>
<dbReference type="GO" id="GO:0016787">
    <property type="term" value="F:hydrolase activity"/>
    <property type="evidence" value="ECO:0007669"/>
    <property type="project" value="UniProtKB-KW"/>
</dbReference>
<reference evidence="11" key="1">
    <citation type="submission" date="2022-08" db="EMBL/GenBank/DDBJ databases">
        <title>Novel sulphate-reducing endosymbionts in the free-living metamonad Anaeramoeba.</title>
        <authorList>
            <person name="Jerlstrom-Hultqvist J."/>
            <person name="Cepicka I."/>
            <person name="Gallot-Lavallee L."/>
            <person name="Salas-Leiva D."/>
            <person name="Curtis B.A."/>
            <person name="Zahonova K."/>
            <person name="Pipaliya S."/>
            <person name="Dacks J."/>
            <person name="Roger A.J."/>
        </authorList>
    </citation>
    <scope>NUCLEOTIDE SEQUENCE</scope>
    <source>
        <strain evidence="11">Busselton2</strain>
    </source>
</reference>
<dbReference type="SMART" id="SM00487">
    <property type="entry name" value="DEXDc"/>
    <property type="match status" value="1"/>
</dbReference>
<organism evidence="11 12">
    <name type="scientific">Anaeramoeba flamelloides</name>
    <dbReference type="NCBI Taxonomy" id="1746091"/>
    <lineage>
        <taxon>Eukaryota</taxon>
        <taxon>Metamonada</taxon>
        <taxon>Anaeramoebidae</taxon>
        <taxon>Anaeramoeba</taxon>
    </lineage>
</organism>
<name>A0AAV7YT57_9EUKA</name>
<keyword evidence="4 6" id="KW-0067">ATP-binding</keyword>
<feature type="domain" description="DEAD-box RNA helicase Q" evidence="10">
    <location>
        <begin position="157"/>
        <end position="185"/>
    </location>
</feature>
<evidence type="ECO:0000313" key="12">
    <source>
        <dbReference type="Proteomes" id="UP001146793"/>
    </source>
</evidence>
<dbReference type="GO" id="GO:0003676">
    <property type="term" value="F:nucleic acid binding"/>
    <property type="evidence" value="ECO:0007669"/>
    <property type="project" value="InterPro"/>
</dbReference>
<evidence type="ECO:0000259" key="10">
    <source>
        <dbReference type="PROSITE" id="PS51195"/>
    </source>
</evidence>
<keyword evidence="1 6" id="KW-0547">Nucleotide-binding</keyword>
<dbReference type="PROSITE" id="PS51192">
    <property type="entry name" value="HELICASE_ATP_BIND_1"/>
    <property type="match status" value="1"/>
</dbReference>
<evidence type="ECO:0000256" key="5">
    <source>
        <dbReference type="PROSITE-ProRule" id="PRU00552"/>
    </source>
</evidence>
<dbReference type="PROSITE" id="PS51194">
    <property type="entry name" value="HELICASE_CTER"/>
    <property type="match status" value="1"/>
</dbReference>
<feature type="short sequence motif" description="Q motif" evidence="5">
    <location>
        <begin position="157"/>
        <end position="185"/>
    </location>
</feature>
<dbReference type="SMART" id="SM00490">
    <property type="entry name" value="HELICc"/>
    <property type="match status" value="1"/>
</dbReference>
<accession>A0AAV7YT57</accession>
<gene>
    <name evidence="11" type="ORF">M0812_20948</name>
</gene>
<feature type="compositionally biased region" description="Basic residues" evidence="7">
    <location>
        <begin position="22"/>
        <end position="39"/>
    </location>
</feature>
<evidence type="ECO:0000256" key="2">
    <source>
        <dbReference type="ARBA" id="ARBA00022801"/>
    </source>
</evidence>
<comment type="caution">
    <text evidence="11">The sequence shown here is derived from an EMBL/GenBank/DDBJ whole genome shotgun (WGS) entry which is preliminary data.</text>
</comment>
<evidence type="ECO:0000256" key="4">
    <source>
        <dbReference type="ARBA" id="ARBA00022840"/>
    </source>
</evidence>
<evidence type="ECO:0000256" key="1">
    <source>
        <dbReference type="ARBA" id="ARBA00022741"/>
    </source>
</evidence>
<feature type="domain" description="Helicase C-terminal" evidence="9">
    <location>
        <begin position="370"/>
        <end position="530"/>
    </location>
</feature>